<accession>Q231Z3</accession>
<keyword evidence="2" id="KW-1185">Reference proteome</keyword>
<dbReference type="RefSeq" id="XP_001011552.2">
    <property type="nucleotide sequence ID" value="XM_001011552.3"/>
</dbReference>
<proteinExistence type="predicted"/>
<name>Q231Z3_TETTS</name>
<dbReference type="EMBL" id="GG662786">
    <property type="protein sequence ID" value="EAR91307.2"/>
    <property type="molecule type" value="Genomic_DNA"/>
</dbReference>
<reference evidence="2" key="1">
    <citation type="journal article" date="2006" name="PLoS Biol.">
        <title>Macronuclear genome sequence of the ciliate Tetrahymena thermophila, a model eukaryote.</title>
        <authorList>
            <person name="Eisen J.A."/>
            <person name="Coyne R.S."/>
            <person name="Wu M."/>
            <person name="Wu D."/>
            <person name="Thiagarajan M."/>
            <person name="Wortman J.R."/>
            <person name="Badger J.H."/>
            <person name="Ren Q."/>
            <person name="Amedeo P."/>
            <person name="Jones K.M."/>
            <person name="Tallon L.J."/>
            <person name="Delcher A.L."/>
            <person name="Salzberg S.L."/>
            <person name="Silva J.C."/>
            <person name="Haas B.J."/>
            <person name="Majoros W.H."/>
            <person name="Farzad M."/>
            <person name="Carlton J.M."/>
            <person name="Smith R.K. Jr."/>
            <person name="Garg J."/>
            <person name="Pearlman R.E."/>
            <person name="Karrer K.M."/>
            <person name="Sun L."/>
            <person name="Manning G."/>
            <person name="Elde N.C."/>
            <person name="Turkewitz A.P."/>
            <person name="Asai D.J."/>
            <person name="Wilkes D.E."/>
            <person name="Wang Y."/>
            <person name="Cai H."/>
            <person name="Collins K."/>
            <person name="Stewart B.A."/>
            <person name="Lee S.R."/>
            <person name="Wilamowska K."/>
            <person name="Weinberg Z."/>
            <person name="Ruzzo W.L."/>
            <person name="Wloga D."/>
            <person name="Gaertig J."/>
            <person name="Frankel J."/>
            <person name="Tsao C.-C."/>
            <person name="Gorovsky M.A."/>
            <person name="Keeling P.J."/>
            <person name="Waller R.F."/>
            <person name="Patron N.J."/>
            <person name="Cherry J.M."/>
            <person name="Stover N.A."/>
            <person name="Krieger C.J."/>
            <person name="del Toro C."/>
            <person name="Ryder H.F."/>
            <person name="Williamson S.C."/>
            <person name="Barbeau R.A."/>
            <person name="Hamilton E.P."/>
            <person name="Orias E."/>
        </authorList>
    </citation>
    <scope>NUCLEOTIDE SEQUENCE [LARGE SCALE GENOMIC DNA]</scope>
    <source>
        <strain evidence="2">SB210</strain>
    </source>
</reference>
<dbReference type="KEGG" id="tet:TTHERM_00734040"/>
<organism evidence="1 2">
    <name type="scientific">Tetrahymena thermophila (strain SB210)</name>
    <dbReference type="NCBI Taxonomy" id="312017"/>
    <lineage>
        <taxon>Eukaryota</taxon>
        <taxon>Sar</taxon>
        <taxon>Alveolata</taxon>
        <taxon>Ciliophora</taxon>
        <taxon>Intramacronucleata</taxon>
        <taxon>Oligohymenophorea</taxon>
        <taxon>Hymenostomatida</taxon>
        <taxon>Tetrahymenina</taxon>
        <taxon>Tetrahymenidae</taxon>
        <taxon>Tetrahymena</taxon>
    </lineage>
</organism>
<dbReference type="AlphaFoldDB" id="Q231Z3"/>
<evidence type="ECO:0000313" key="1">
    <source>
        <dbReference type="EMBL" id="EAR91307.2"/>
    </source>
</evidence>
<evidence type="ECO:0000313" key="2">
    <source>
        <dbReference type="Proteomes" id="UP000009168"/>
    </source>
</evidence>
<dbReference type="InParanoid" id="Q231Z3"/>
<dbReference type="HOGENOM" id="CLU_910545_0_0_1"/>
<dbReference type="GeneID" id="7834162"/>
<dbReference type="Proteomes" id="UP000009168">
    <property type="component" value="Unassembled WGS sequence"/>
</dbReference>
<gene>
    <name evidence="1" type="ORF">TTHERM_00734040</name>
</gene>
<protein>
    <submittedName>
        <fullName evidence="1">Uncharacterized protein</fullName>
    </submittedName>
</protein>
<sequence length="121" mass="14279">MKGANTQKNSPVKSKIIQNLQSSKIQIIEKYFSISKLNSMEIKNYWILQLIQQKFPKISDIWFGRYKVILQMMDKLALLVISQVNQLTHIDQKQQLIHPILQITELFFCQKALVNQRIYIS</sequence>